<evidence type="ECO:0000256" key="4">
    <source>
        <dbReference type="ARBA" id="ARBA00022839"/>
    </source>
</evidence>
<sequence>MHGYIQISTLNDFLFDPMSIYFHSVYQSFNTSLYHSIDQIRGIECHKSIDKKTYTSRKDVWQGTPVMSANLGLVGKIDLFYFKEKKLVERKYKIKKTYDGYVMQLVAQAVCLEERGITVKKLVLYSISDNKSYEIEYSPILVYSLSLLISKIRQYQTIDKSPSSNQRKRERCIYKNLYW</sequence>
<proteinExistence type="inferred from homology"/>
<dbReference type="Proteomes" id="UP000269410">
    <property type="component" value="Unassembled WGS sequence"/>
</dbReference>
<evidence type="ECO:0000256" key="8">
    <source>
        <dbReference type="ARBA" id="ARBA00023211"/>
    </source>
</evidence>
<evidence type="ECO:0000256" key="9">
    <source>
        <dbReference type="RuleBase" id="RU365022"/>
    </source>
</evidence>
<keyword evidence="1 9" id="KW-0540">Nuclease</keyword>
<dbReference type="InterPro" id="IPR013343">
    <property type="entry name" value="CRISPR-assoc_prot_Cas4"/>
</dbReference>
<evidence type="ECO:0000313" key="11">
    <source>
        <dbReference type="EMBL" id="RMD76637.1"/>
    </source>
</evidence>
<dbReference type="NCBIfam" id="TIGR04328">
    <property type="entry name" value="cas4_PREFRAN"/>
    <property type="match status" value="1"/>
</dbReference>
<protein>
    <recommendedName>
        <fullName evidence="9">CRISPR-associated exonuclease Cas4</fullName>
        <ecNumber evidence="9">3.1.12.1</ecNumber>
    </recommendedName>
</protein>
<keyword evidence="4 9" id="KW-0269">Exonuclease</keyword>
<dbReference type="EMBL" id="RFKV01000116">
    <property type="protein sequence ID" value="RMD76637.1"/>
    <property type="molecule type" value="Genomic_DNA"/>
</dbReference>
<dbReference type="InterPro" id="IPR027616">
    <property type="entry name" value="Cas4_PREFRAN"/>
</dbReference>
<dbReference type="GO" id="GO:0051536">
    <property type="term" value="F:iron-sulfur cluster binding"/>
    <property type="evidence" value="ECO:0007669"/>
    <property type="project" value="UniProtKB-KW"/>
</dbReference>
<comment type="similarity">
    <text evidence="9">Belongs to the CRISPR-associated exonuclease Cas4 family.</text>
</comment>
<dbReference type="NCBIfam" id="TIGR00372">
    <property type="entry name" value="cas4"/>
    <property type="match status" value="1"/>
</dbReference>
<feature type="domain" description="DUF83" evidence="10">
    <location>
        <begin position="44"/>
        <end position="177"/>
    </location>
</feature>
<dbReference type="Gene3D" id="3.90.320.10">
    <property type="match status" value="1"/>
</dbReference>
<dbReference type="GO" id="GO:0046872">
    <property type="term" value="F:metal ion binding"/>
    <property type="evidence" value="ECO:0007669"/>
    <property type="project" value="UniProtKB-KW"/>
</dbReference>
<comment type="caution">
    <text evidence="11">The sequence shown here is derived from an EMBL/GenBank/DDBJ whole genome shotgun (WGS) entry which is preliminary data.</text>
</comment>
<keyword evidence="8 9" id="KW-0464">Manganese</keyword>
<evidence type="ECO:0000313" key="12">
    <source>
        <dbReference type="Proteomes" id="UP000269410"/>
    </source>
</evidence>
<dbReference type="Pfam" id="PF01930">
    <property type="entry name" value="Cas_Cas4"/>
    <property type="match status" value="1"/>
</dbReference>
<reference evidence="11 12" key="1">
    <citation type="submission" date="2018-10" db="EMBL/GenBank/DDBJ databases">
        <title>Thermophilic Lithotrophy and Phototrophy in an Intertidal, Iron-rich, Geothermal Spring.</title>
        <authorList>
            <person name="Ward L.M."/>
            <person name="Idei A."/>
            <person name="Nakagawa M."/>
            <person name="Ueno Y."/>
            <person name="Fischer W."/>
            <person name="Mcglynn S.E."/>
        </authorList>
    </citation>
    <scope>NUCLEOTIDE SEQUENCE [LARGE SCALE GENOMIC DNA]</scope>
    <source>
        <strain evidence="11">J137</strain>
    </source>
</reference>
<evidence type="ECO:0000256" key="3">
    <source>
        <dbReference type="ARBA" id="ARBA00022801"/>
    </source>
</evidence>
<dbReference type="EC" id="3.1.12.1" evidence="9"/>
<organism evidence="11 12">
    <name type="scientific">Candidatus Dojkabacteria bacterium</name>
    <dbReference type="NCBI Taxonomy" id="2099670"/>
    <lineage>
        <taxon>Bacteria</taxon>
        <taxon>Candidatus Dojkabacteria</taxon>
    </lineage>
</organism>
<keyword evidence="5 9" id="KW-0408">Iron</keyword>
<evidence type="ECO:0000256" key="1">
    <source>
        <dbReference type="ARBA" id="ARBA00022722"/>
    </source>
</evidence>
<evidence type="ECO:0000256" key="2">
    <source>
        <dbReference type="ARBA" id="ARBA00022723"/>
    </source>
</evidence>
<keyword evidence="3 9" id="KW-0378">Hydrolase</keyword>
<dbReference type="InterPro" id="IPR022765">
    <property type="entry name" value="Dna2/Cas4_DUF83"/>
</dbReference>
<keyword evidence="6 9" id="KW-0411">Iron-sulfur</keyword>
<dbReference type="GO" id="GO:0051607">
    <property type="term" value="P:defense response to virus"/>
    <property type="evidence" value="ECO:0007669"/>
    <property type="project" value="UniProtKB-KW"/>
</dbReference>
<keyword evidence="7 9" id="KW-0051">Antiviral defense</keyword>
<evidence type="ECO:0000256" key="7">
    <source>
        <dbReference type="ARBA" id="ARBA00023118"/>
    </source>
</evidence>
<gene>
    <name evidence="11" type="primary">cas4</name>
    <name evidence="11" type="ORF">D6810_03375</name>
</gene>
<evidence type="ECO:0000256" key="6">
    <source>
        <dbReference type="ARBA" id="ARBA00023014"/>
    </source>
</evidence>
<comment type="cofactor">
    <cofactor evidence="9">
        <name>Mg(2+)</name>
        <dbReference type="ChEBI" id="CHEBI:18420"/>
    </cofactor>
    <cofactor evidence="9">
        <name>Mn(2+)</name>
        <dbReference type="ChEBI" id="CHEBI:29035"/>
    </cofactor>
    <text evidence="9">Mg(2+) or Mn(2+) required for ssDNA cleavage activity.</text>
</comment>
<keyword evidence="2 9" id="KW-0479">Metal-binding</keyword>
<dbReference type="AlphaFoldDB" id="A0A3M0YZ35"/>
<evidence type="ECO:0000259" key="10">
    <source>
        <dbReference type="Pfam" id="PF01930"/>
    </source>
</evidence>
<dbReference type="GO" id="GO:0004527">
    <property type="term" value="F:exonuclease activity"/>
    <property type="evidence" value="ECO:0007669"/>
    <property type="project" value="UniProtKB-KW"/>
</dbReference>
<dbReference type="InterPro" id="IPR011604">
    <property type="entry name" value="PDDEXK-like_dom_sf"/>
</dbReference>
<comment type="function">
    <text evidence="9">CRISPR (clustered regularly interspaced short palindromic repeat) is an adaptive immune system that provides protection against mobile genetic elements (viruses, transposable elements and conjugative plasmids). CRISPR clusters contain sequences complementary to antecedent mobile elements and target invading nucleic acids. CRISPR clusters are transcribed and processed into CRISPR RNA (crRNA).</text>
</comment>
<name>A0A3M0YZ35_9BACT</name>
<comment type="cofactor">
    <cofactor evidence="9">
        <name>iron-sulfur cluster</name>
        <dbReference type="ChEBI" id="CHEBI:30408"/>
    </cofactor>
</comment>
<accession>A0A3M0YZ35</accession>
<evidence type="ECO:0000256" key="5">
    <source>
        <dbReference type="ARBA" id="ARBA00023004"/>
    </source>
</evidence>